<dbReference type="GO" id="GO:0051301">
    <property type="term" value="P:cell division"/>
    <property type="evidence" value="ECO:0007669"/>
    <property type="project" value="UniProtKB-KW"/>
</dbReference>
<feature type="compositionally biased region" description="Acidic residues" evidence="6">
    <location>
        <begin position="236"/>
        <end position="252"/>
    </location>
</feature>
<keyword evidence="1 5" id="KW-0963">Cytoplasm</keyword>
<keyword evidence="3 5" id="KW-0159">Chromosome partition</keyword>
<feature type="compositionally biased region" description="Basic and acidic residues" evidence="6">
    <location>
        <begin position="216"/>
        <end position="235"/>
    </location>
</feature>
<dbReference type="Pfam" id="PF04079">
    <property type="entry name" value="SMC_ScpB"/>
    <property type="match status" value="1"/>
</dbReference>
<reference evidence="7" key="1">
    <citation type="journal article" date="2020" name="mSystems">
        <title>Genome- and Community-Level Interaction Insights into Carbon Utilization and Element Cycling Functions of Hydrothermarchaeota in Hydrothermal Sediment.</title>
        <authorList>
            <person name="Zhou Z."/>
            <person name="Liu Y."/>
            <person name="Xu W."/>
            <person name="Pan J."/>
            <person name="Luo Z.H."/>
            <person name="Li M."/>
        </authorList>
    </citation>
    <scope>NUCLEOTIDE SEQUENCE [LARGE SCALE GENOMIC DNA]</scope>
    <source>
        <strain evidence="7">HyVt-456</strain>
    </source>
</reference>
<dbReference type="AlphaFoldDB" id="A0A7V1PTI4"/>
<evidence type="ECO:0000256" key="3">
    <source>
        <dbReference type="ARBA" id="ARBA00022829"/>
    </source>
</evidence>
<dbReference type="NCBIfam" id="TIGR00281">
    <property type="entry name" value="SMC-Scp complex subunit ScpB"/>
    <property type="match status" value="1"/>
</dbReference>
<evidence type="ECO:0000256" key="4">
    <source>
        <dbReference type="ARBA" id="ARBA00023306"/>
    </source>
</evidence>
<protein>
    <recommendedName>
        <fullName evidence="5">Segregation and condensation protein B</fullName>
    </recommendedName>
</protein>
<comment type="subcellular location">
    <subcellularLocation>
        <location evidence="5">Cytoplasm</location>
    </subcellularLocation>
    <text evidence="5">Associated with two foci at the outer edges of the nucleoid region in young cells, and at four foci within both cell halves in older cells.</text>
</comment>
<comment type="similarity">
    <text evidence="5">Belongs to the ScpB family.</text>
</comment>
<organism evidence="7">
    <name type="scientific">Caldithrix abyssi</name>
    <dbReference type="NCBI Taxonomy" id="187145"/>
    <lineage>
        <taxon>Bacteria</taxon>
        <taxon>Pseudomonadati</taxon>
        <taxon>Calditrichota</taxon>
        <taxon>Calditrichia</taxon>
        <taxon>Calditrichales</taxon>
        <taxon>Calditrichaceae</taxon>
        <taxon>Caldithrix</taxon>
    </lineage>
</organism>
<dbReference type="Gene3D" id="1.10.10.10">
    <property type="entry name" value="Winged helix-like DNA-binding domain superfamily/Winged helix DNA-binding domain"/>
    <property type="match status" value="2"/>
</dbReference>
<keyword evidence="4 5" id="KW-0131">Cell cycle</keyword>
<keyword evidence="2 5" id="KW-0132">Cell division</keyword>
<dbReference type="GO" id="GO:0005737">
    <property type="term" value="C:cytoplasm"/>
    <property type="evidence" value="ECO:0007669"/>
    <property type="project" value="UniProtKB-SubCell"/>
</dbReference>
<dbReference type="InterPro" id="IPR036390">
    <property type="entry name" value="WH_DNA-bd_sf"/>
</dbReference>
<comment type="subunit">
    <text evidence="5">Homodimer. Homodimerization may be required to stabilize the binding of ScpA to the Smc head domains. Component of a cohesin-like complex composed of ScpA, ScpB and the Smc homodimer, in which ScpA and ScpB bind to the head domain of Smc. The presence of the three proteins is required for the association of the complex with DNA.</text>
</comment>
<dbReference type="InterPro" id="IPR036388">
    <property type="entry name" value="WH-like_DNA-bd_sf"/>
</dbReference>
<comment type="caution">
    <text evidence="7">The sequence shown here is derived from an EMBL/GenBank/DDBJ whole genome shotgun (WGS) entry which is preliminary data.</text>
</comment>
<dbReference type="PANTHER" id="PTHR34298:SF2">
    <property type="entry name" value="SEGREGATION AND CONDENSATION PROTEIN B"/>
    <property type="match status" value="1"/>
</dbReference>
<sequence>MILDHEQIIESLIFAYDGPLSAKKIKEILPELESEKKIKKIIRDIDERYEKNNSPIKIIELAGGFQMVTREPFASWISQLYKSRSKSRLTRKGLETLAIIAYKQPITKVEVEQIRGVNTDGVIRTLIERNLITVKGRKKAPGNPLEYGTTNYFLEYFGLKSLRDLPSLKEIDELIKNDSHFLESLDQVALEKILPEKLGMSSVDEIMGQEAPQEEAAGKEENDGENEKDKTPDEPDTKDDEQATENGADEEQ</sequence>
<evidence type="ECO:0000256" key="5">
    <source>
        <dbReference type="HAMAP-Rule" id="MF_01804"/>
    </source>
</evidence>
<evidence type="ECO:0000256" key="2">
    <source>
        <dbReference type="ARBA" id="ARBA00022618"/>
    </source>
</evidence>
<dbReference type="EMBL" id="DRLD01000061">
    <property type="protein sequence ID" value="HED09465.1"/>
    <property type="molecule type" value="Genomic_DNA"/>
</dbReference>
<feature type="region of interest" description="Disordered" evidence="6">
    <location>
        <begin position="205"/>
        <end position="252"/>
    </location>
</feature>
<evidence type="ECO:0000313" key="7">
    <source>
        <dbReference type="EMBL" id="HED09465.1"/>
    </source>
</evidence>
<evidence type="ECO:0000256" key="1">
    <source>
        <dbReference type="ARBA" id="ARBA00022490"/>
    </source>
</evidence>
<comment type="function">
    <text evidence="5">Participates in chromosomal partition during cell division. May act via the formation of a condensin-like complex containing Smc and ScpA that pull DNA away from mid-cell into both cell halves.</text>
</comment>
<dbReference type="SUPFAM" id="SSF46785">
    <property type="entry name" value="Winged helix' DNA-binding domain"/>
    <property type="match status" value="2"/>
</dbReference>
<dbReference type="InterPro" id="IPR005234">
    <property type="entry name" value="ScpB_csome_segregation"/>
</dbReference>
<dbReference type="GO" id="GO:0051304">
    <property type="term" value="P:chromosome separation"/>
    <property type="evidence" value="ECO:0007669"/>
    <property type="project" value="InterPro"/>
</dbReference>
<name>A0A7V1PTI4_CALAY</name>
<dbReference type="Proteomes" id="UP000886005">
    <property type="component" value="Unassembled WGS sequence"/>
</dbReference>
<evidence type="ECO:0000256" key="6">
    <source>
        <dbReference type="SAM" id="MobiDB-lite"/>
    </source>
</evidence>
<dbReference type="PANTHER" id="PTHR34298">
    <property type="entry name" value="SEGREGATION AND CONDENSATION PROTEIN B"/>
    <property type="match status" value="1"/>
</dbReference>
<accession>A0A7V1PTI4</accession>
<gene>
    <name evidence="5 7" type="primary">scpB</name>
    <name evidence="7" type="ORF">ENJ10_02150</name>
</gene>
<dbReference type="HAMAP" id="MF_01804">
    <property type="entry name" value="ScpB"/>
    <property type="match status" value="1"/>
</dbReference>
<proteinExistence type="inferred from homology"/>
<dbReference type="GO" id="GO:0006260">
    <property type="term" value="P:DNA replication"/>
    <property type="evidence" value="ECO:0007669"/>
    <property type="project" value="UniProtKB-UniRule"/>
</dbReference>